<dbReference type="SUPFAM" id="SSF54427">
    <property type="entry name" value="NTF2-like"/>
    <property type="match status" value="1"/>
</dbReference>
<protein>
    <recommendedName>
        <fullName evidence="1">DUF4440 domain-containing protein</fullName>
    </recommendedName>
</protein>
<dbReference type="Proteomes" id="UP000324974">
    <property type="component" value="Chromosome"/>
</dbReference>
<evidence type="ECO:0000259" key="1">
    <source>
        <dbReference type="Pfam" id="PF14534"/>
    </source>
</evidence>
<accession>A0A5C1A480</accession>
<feature type="domain" description="DUF4440" evidence="1">
    <location>
        <begin position="8"/>
        <end position="118"/>
    </location>
</feature>
<dbReference type="AlphaFoldDB" id="A0A5C1A480"/>
<dbReference type="NCBIfam" id="TIGR02246">
    <property type="entry name" value="SgcJ/EcaC family oxidoreductase"/>
    <property type="match status" value="1"/>
</dbReference>
<evidence type="ECO:0000313" key="2">
    <source>
        <dbReference type="EMBL" id="QEL13177.1"/>
    </source>
</evidence>
<sequence>MSLDEQAVRNVIAEWQAATLAGDLPRVLALMTDDVVYLTAGQPPFGKEQFAAAFQAMAGRNVRIEPTSEVEEVQVVGDMAYCRTHIRVTVTVGHQQPRIRSGHTLTIFRKQSDGRWLLARDANLMTMEA</sequence>
<dbReference type="KEGG" id="lrs:PX52LOC_00030"/>
<dbReference type="RefSeq" id="WP_149108165.1">
    <property type="nucleotide sequence ID" value="NZ_CP042425.1"/>
</dbReference>
<dbReference type="InterPro" id="IPR032710">
    <property type="entry name" value="NTF2-like_dom_sf"/>
</dbReference>
<dbReference type="OrthoDB" id="213636at2"/>
<reference evidence="3" key="1">
    <citation type="submission" date="2019-08" db="EMBL/GenBank/DDBJ databases">
        <title>Limnoglobus roseus gen. nov., sp. nov., a novel freshwater planctomycete with a giant genome from the family Gemmataceae.</title>
        <authorList>
            <person name="Kulichevskaya I.S."/>
            <person name="Naumoff D.G."/>
            <person name="Miroshnikov K."/>
            <person name="Ivanova A."/>
            <person name="Philippov D.A."/>
            <person name="Hakobyan A."/>
            <person name="Rijpstra I.C."/>
            <person name="Sinninghe Damste J.S."/>
            <person name="Liesack W."/>
            <person name="Dedysh S.N."/>
        </authorList>
    </citation>
    <scope>NUCLEOTIDE SEQUENCE [LARGE SCALE GENOMIC DNA]</scope>
    <source>
        <strain evidence="3">PX52</strain>
    </source>
</reference>
<gene>
    <name evidence="2" type="ORF">PX52LOC_00030</name>
</gene>
<name>A0A5C1A480_9BACT</name>
<proteinExistence type="predicted"/>
<dbReference type="InterPro" id="IPR011944">
    <property type="entry name" value="Steroid_delta5-4_isomerase"/>
</dbReference>
<dbReference type="InterPro" id="IPR027843">
    <property type="entry name" value="DUF4440"/>
</dbReference>
<evidence type="ECO:0000313" key="3">
    <source>
        <dbReference type="Proteomes" id="UP000324974"/>
    </source>
</evidence>
<dbReference type="Pfam" id="PF14534">
    <property type="entry name" value="DUF4440"/>
    <property type="match status" value="1"/>
</dbReference>
<dbReference type="Gene3D" id="3.10.450.50">
    <property type="match status" value="1"/>
</dbReference>
<organism evidence="2 3">
    <name type="scientific">Limnoglobus roseus</name>
    <dbReference type="NCBI Taxonomy" id="2598579"/>
    <lineage>
        <taxon>Bacteria</taxon>
        <taxon>Pseudomonadati</taxon>
        <taxon>Planctomycetota</taxon>
        <taxon>Planctomycetia</taxon>
        <taxon>Gemmatales</taxon>
        <taxon>Gemmataceae</taxon>
        <taxon>Limnoglobus</taxon>
    </lineage>
</organism>
<keyword evidence="3" id="KW-1185">Reference proteome</keyword>
<dbReference type="EMBL" id="CP042425">
    <property type="protein sequence ID" value="QEL13177.1"/>
    <property type="molecule type" value="Genomic_DNA"/>
</dbReference>